<dbReference type="SUPFAM" id="SSF81383">
    <property type="entry name" value="F-box domain"/>
    <property type="match status" value="2"/>
</dbReference>
<keyword evidence="3" id="KW-1185">Reference proteome</keyword>
<dbReference type="PROSITE" id="PS50181">
    <property type="entry name" value="FBOX"/>
    <property type="match status" value="1"/>
</dbReference>
<proteinExistence type="predicted"/>
<comment type="caution">
    <text evidence="2">The sequence shown here is derived from an EMBL/GenBank/DDBJ whole genome shotgun (WGS) entry which is preliminary data.</text>
</comment>
<sequence length="969" mass="111877">MKKQHRMFWQKERTNRTTLTYFPLTSLPLDAGLEVVCQVLGFLHPMDLFAVAQVSRLMRAIILNRKIARDVWRNAYRRHPDLPAPPSTISEPRWTFLCFGPDICSMCGDRGATPFFAFSKKYCLDCSGDFTALPANIKDAAGKHLGIRDPVWDLLPYERTLTGFRYHIPDVESVLKKLTLMQILIDHKVKSLTAIFNTDKSLLLARASERKKCSLKALRWRATFIGLASSEQRIALRVASDKIFELLCGLGYRPWDINQARLERLLEGSRVHNLKAIKRGPELRDRGSSRPDGIVTGPRDVIGHLKKQYRLSCRMNRWRISHIKSFKLPDLSTDIGLIVFEFLHPIDLYHLGLTSKRTRGIILNKSLCSPVWKKAYKRHPDVPAPPRSIPEPRWTQLLYGPDICMVCGRNGAKSLFSFLKRYCPTCEGNLIIRTDELQNHLGAEVRLQNIVLPLLPHENYVWGNGHQKLHDISDVRTMMRKVAVVQVLIDRRVTKLSHIFAGDQKVLKERVAGIDKSSVPAKSLLSEHGEQAYIEFCVFAEFAVQRCSKWLTGMGYKPWAIDAYNLDKVLRSARVRKATLRVFHRLLPEIQQSAIYTDPRDIYTRKRLLTGMYAYYEHHPDGAWTVLPHSDLTVKVFLENHYDESMELEDMERLFPKVIATTAQDEKLRFANLLPNHLMGATSSGEDQICKVDLAAATFSCVGCHRREDRGVQIGWKAICLHMRNYGRDARGNCLKYSFNDKVSYYASLIVSLSGLDPCTASDDDMDQRNDRFICGVCRPSRRHRVSFLPTYTWFDMLLHLWHGHCRKLLWRRGEGFIPSFHLLSPATKDFVVDHESIQFRDKWHIWRCNKCHAHDSHWVSWPEIRSHTLTKHLIDEPEIGKDIVRMKHAPIQSRHCRVKLRVEPDLDCVCLKCPEPWRRTLFTEEVVLRHLRSNHAVSSPSKDVDWIKIKIVQATYPSNLPFSNIRIV</sequence>
<dbReference type="InterPro" id="IPR036047">
    <property type="entry name" value="F-box-like_dom_sf"/>
</dbReference>
<evidence type="ECO:0000313" key="3">
    <source>
        <dbReference type="Proteomes" id="UP000284706"/>
    </source>
</evidence>
<dbReference type="Pfam" id="PF00646">
    <property type="entry name" value="F-box"/>
    <property type="match status" value="2"/>
</dbReference>
<evidence type="ECO:0000259" key="1">
    <source>
        <dbReference type="PROSITE" id="PS50181"/>
    </source>
</evidence>
<organism evidence="2 3">
    <name type="scientific">Gymnopilus dilepis</name>
    <dbReference type="NCBI Taxonomy" id="231916"/>
    <lineage>
        <taxon>Eukaryota</taxon>
        <taxon>Fungi</taxon>
        <taxon>Dikarya</taxon>
        <taxon>Basidiomycota</taxon>
        <taxon>Agaricomycotina</taxon>
        <taxon>Agaricomycetes</taxon>
        <taxon>Agaricomycetidae</taxon>
        <taxon>Agaricales</taxon>
        <taxon>Agaricineae</taxon>
        <taxon>Hymenogastraceae</taxon>
        <taxon>Gymnopilus</taxon>
    </lineage>
</organism>
<dbReference type="STRING" id="231916.A0A409Y1R7"/>
<name>A0A409Y1R7_9AGAR</name>
<evidence type="ECO:0000313" key="2">
    <source>
        <dbReference type="EMBL" id="PPQ96994.1"/>
    </source>
</evidence>
<accession>A0A409Y1R7</accession>
<protein>
    <recommendedName>
        <fullName evidence="1">F-box domain-containing protein</fullName>
    </recommendedName>
</protein>
<dbReference type="InParanoid" id="A0A409Y1R7"/>
<reference evidence="2 3" key="1">
    <citation type="journal article" date="2018" name="Evol. Lett.">
        <title>Horizontal gene cluster transfer increased hallucinogenic mushroom diversity.</title>
        <authorList>
            <person name="Reynolds H.T."/>
            <person name="Vijayakumar V."/>
            <person name="Gluck-Thaler E."/>
            <person name="Korotkin H.B."/>
            <person name="Matheny P.B."/>
            <person name="Slot J.C."/>
        </authorList>
    </citation>
    <scope>NUCLEOTIDE SEQUENCE [LARGE SCALE GENOMIC DNA]</scope>
    <source>
        <strain evidence="2 3">SRW20</strain>
    </source>
</reference>
<dbReference type="AlphaFoldDB" id="A0A409Y1R7"/>
<dbReference type="EMBL" id="NHYE01001304">
    <property type="protein sequence ID" value="PPQ96994.1"/>
    <property type="molecule type" value="Genomic_DNA"/>
</dbReference>
<feature type="domain" description="F-box" evidence="1">
    <location>
        <begin position="325"/>
        <end position="375"/>
    </location>
</feature>
<gene>
    <name evidence="2" type="ORF">CVT26_006422</name>
</gene>
<dbReference type="OrthoDB" id="2823912at2759"/>
<dbReference type="Proteomes" id="UP000284706">
    <property type="component" value="Unassembled WGS sequence"/>
</dbReference>
<dbReference type="InterPro" id="IPR001810">
    <property type="entry name" value="F-box_dom"/>
</dbReference>